<comment type="caution">
    <text evidence="1">The sequence shown here is derived from an EMBL/GenBank/DDBJ whole genome shotgun (WGS) entry which is preliminary data.</text>
</comment>
<dbReference type="EMBL" id="JAGHXW010000003">
    <property type="protein sequence ID" value="MBO9758266.1"/>
    <property type="molecule type" value="Genomic_DNA"/>
</dbReference>
<evidence type="ECO:0000313" key="2">
    <source>
        <dbReference type="Proteomes" id="UP000668572"/>
    </source>
</evidence>
<proteinExistence type="predicted"/>
<name>A0A8I1XG58_XANMN</name>
<gene>
    <name evidence="1" type="ORF">J7405_01540</name>
</gene>
<protein>
    <submittedName>
        <fullName evidence="1">Uncharacterized protein</fullName>
    </submittedName>
</protein>
<dbReference type="RefSeq" id="WP_017156964.1">
    <property type="nucleotide sequence ID" value="NZ_CP083575.1"/>
</dbReference>
<organism evidence="1 2">
    <name type="scientific">Xanthomonas manihotis</name>
    <dbReference type="NCBI Taxonomy" id="43353"/>
    <lineage>
        <taxon>Bacteria</taxon>
        <taxon>Pseudomonadati</taxon>
        <taxon>Pseudomonadota</taxon>
        <taxon>Gammaproteobacteria</taxon>
        <taxon>Lysobacterales</taxon>
        <taxon>Lysobacteraceae</taxon>
        <taxon>Xanthomonas</taxon>
    </lineage>
</organism>
<accession>A0A8I1XG58</accession>
<dbReference type="Proteomes" id="UP000668572">
    <property type="component" value="Unassembled WGS sequence"/>
</dbReference>
<dbReference type="AlphaFoldDB" id="A0A8I1XG58"/>
<sequence length="98" mass="10770">MAGGAVALPRSTSRTRTHLDFIHRAGRGLARQAVWDQPNLRRLLVGNWRRGRLCLASSAELAMPMLLERLRLQRDDDAFHGAMQGVADVPAASAKLKA</sequence>
<reference evidence="1" key="1">
    <citation type="submission" date="2021-03" db="EMBL/GenBank/DDBJ databases">
        <title>Molecular characterization of Xanthomonas species pathogenic on Araceae and the development of a triplex TaqMan assay for detection of X. phaseoli pv. dieffenbachiae.</title>
        <authorList>
            <person name="Van Der Wolf J."/>
            <person name="Krijger M."/>
            <person name="Mendes O."/>
            <person name="Brankovics B."/>
            <person name="Bonants P."/>
            <person name="Meekes E."/>
        </authorList>
    </citation>
    <scope>NUCLEOTIDE SEQUENCE</scope>
    <source>
        <strain evidence="1">NBC1264</strain>
    </source>
</reference>
<evidence type="ECO:0000313" key="1">
    <source>
        <dbReference type="EMBL" id="MBO9758266.1"/>
    </source>
</evidence>